<reference evidence="6 7" key="1">
    <citation type="submission" date="2018-03" db="EMBL/GenBank/DDBJ databases">
        <title>Genome sequencing of Phreatobacter sp.</title>
        <authorList>
            <person name="Kim S.-J."/>
            <person name="Heo J."/>
            <person name="Kwon S.-W."/>
        </authorList>
    </citation>
    <scope>NUCLEOTIDE SEQUENCE [LARGE SCALE GENOMIC DNA]</scope>
    <source>
        <strain evidence="6 7">S-12</strain>
    </source>
</reference>
<keyword evidence="4" id="KW-1015">Disulfide bond</keyword>
<dbReference type="InterPro" id="IPR003782">
    <property type="entry name" value="SCO1/SenC"/>
</dbReference>
<organism evidence="6 7">
    <name type="scientific">Phreatobacter cathodiphilus</name>
    <dbReference type="NCBI Taxonomy" id="1868589"/>
    <lineage>
        <taxon>Bacteria</taxon>
        <taxon>Pseudomonadati</taxon>
        <taxon>Pseudomonadota</taxon>
        <taxon>Alphaproteobacteria</taxon>
        <taxon>Hyphomicrobiales</taxon>
        <taxon>Phreatobacteraceae</taxon>
        <taxon>Phreatobacter</taxon>
    </lineage>
</organism>
<evidence type="ECO:0000313" key="6">
    <source>
        <dbReference type="EMBL" id="AVO46359.1"/>
    </source>
</evidence>
<evidence type="ECO:0000313" key="7">
    <source>
        <dbReference type="Proteomes" id="UP000237889"/>
    </source>
</evidence>
<protein>
    <submittedName>
        <fullName evidence="6">Copper-binding protein</fullName>
    </submittedName>
</protein>
<dbReference type="GO" id="GO:0046872">
    <property type="term" value="F:metal ion binding"/>
    <property type="evidence" value="ECO:0007669"/>
    <property type="project" value="UniProtKB-KW"/>
</dbReference>
<feature type="disulfide bond" description="Redox-active" evidence="4">
    <location>
        <begin position="87"/>
        <end position="91"/>
    </location>
</feature>
<evidence type="ECO:0000256" key="2">
    <source>
        <dbReference type="ARBA" id="ARBA00023008"/>
    </source>
</evidence>
<dbReference type="PANTHER" id="PTHR12151">
    <property type="entry name" value="ELECTRON TRANSPORT PROTIN SCO1/SENC FAMILY MEMBER"/>
    <property type="match status" value="1"/>
</dbReference>
<comment type="similarity">
    <text evidence="1">Belongs to the SCO1/2 family.</text>
</comment>
<evidence type="ECO:0000256" key="4">
    <source>
        <dbReference type="PIRSR" id="PIRSR603782-2"/>
    </source>
</evidence>
<dbReference type="InterPro" id="IPR036249">
    <property type="entry name" value="Thioredoxin-like_sf"/>
</dbReference>
<accession>A0A2S0NDV8</accession>
<dbReference type="Proteomes" id="UP000237889">
    <property type="component" value="Chromosome"/>
</dbReference>
<dbReference type="PROSITE" id="PS51352">
    <property type="entry name" value="THIOREDOXIN_2"/>
    <property type="match status" value="1"/>
</dbReference>
<gene>
    <name evidence="6" type="ORF">C6569_15585</name>
</gene>
<sequence>MTQTNKPASPRKGPRSVALILSLALLVGGLGVLAAVVHFTMPRGGQLASSASAIGGAFNLVDQTGKPFTEKDLQGKPSLVFFGFTHCPDICPTKLFEITQLLDTLGADAAKVNVVFVTVDPARDTTELLSTYLGSFHASIRGLTGTEEQVTQAMRAYRAYGRKVPLDGGGYTMDHTTFVYLMDRQGQFVSTFDVAREPAKAAADLRRYL</sequence>
<feature type="binding site" evidence="3">
    <location>
        <position position="91"/>
    </location>
    <ligand>
        <name>Cu cation</name>
        <dbReference type="ChEBI" id="CHEBI:23378"/>
    </ligand>
</feature>
<dbReference type="CDD" id="cd02968">
    <property type="entry name" value="SCO"/>
    <property type="match status" value="1"/>
</dbReference>
<dbReference type="FunFam" id="3.40.30.10:FF:000013">
    <property type="entry name" value="Blast:Protein SCO1 homolog, mitochondrial"/>
    <property type="match status" value="1"/>
</dbReference>
<feature type="binding site" evidence="3">
    <location>
        <position position="175"/>
    </location>
    <ligand>
        <name>Cu cation</name>
        <dbReference type="ChEBI" id="CHEBI:23378"/>
    </ligand>
</feature>
<dbReference type="KEGG" id="phr:C6569_15585"/>
<evidence type="ECO:0000256" key="3">
    <source>
        <dbReference type="PIRSR" id="PIRSR603782-1"/>
    </source>
</evidence>
<evidence type="ECO:0000259" key="5">
    <source>
        <dbReference type="PROSITE" id="PS51352"/>
    </source>
</evidence>
<dbReference type="RefSeq" id="WP_106749699.1">
    <property type="nucleotide sequence ID" value="NZ_CP027668.1"/>
</dbReference>
<dbReference type="Gene3D" id="3.40.30.10">
    <property type="entry name" value="Glutaredoxin"/>
    <property type="match status" value="1"/>
</dbReference>
<keyword evidence="2 3" id="KW-0186">Copper</keyword>
<dbReference type="InterPro" id="IPR013766">
    <property type="entry name" value="Thioredoxin_domain"/>
</dbReference>
<dbReference type="PANTHER" id="PTHR12151:SF25">
    <property type="entry name" value="LINALOOL DEHYDRATASE_ISOMERASE DOMAIN-CONTAINING PROTEIN"/>
    <property type="match status" value="1"/>
</dbReference>
<dbReference type="SUPFAM" id="SSF52833">
    <property type="entry name" value="Thioredoxin-like"/>
    <property type="match status" value="1"/>
</dbReference>
<dbReference type="Pfam" id="PF02630">
    <property type="entry name" value="SCO1-SenC"/>
    <property type="match status" value="1"/>
</dbReference>
<feature type="domain" description="Thioredoxin" evidence="5">
    <location>
        <begin position="49"/>
        <end position="209"/>
    </location>
</feature>
<proteinExistence type="inferred from homology"/>
<name>A0A2S0NDV8_9HYPH</name>
<dbReference type="EMBL" id="CP027668">
    <property type="protein sequence ID" value="AVO46359.1"/>
    <property type="molecule type" value="Genomic_DNA"/>
</dbReference>
<dbReference type="OrthoDB" id="9790194at2"/>
<keyword evidence="3" id="KW-0479">Metal-binding</keyword>
<feature type="binding site" evidence="3">
    <location>
        <position position="87"/>
    </location>
    <ligand>
        <name>Cu cation</name>
        <dbReference type="ChEBI" id="CHEBI:23378"/>
    </ligand>
</feature>
<dbReference type="AlphaFoldDB" id="A0A2S0NDV8"/>
<evidence type="ECO:0000256" key="1">
    <source>
        <dbReference type="ARBA" id="ARBA00010996"/>
    </source>
</evidence>
<keyword evidence="7" id="KW-1185">Reference proteome</keyword>